<feature type="region of interest" description="Disordered" evidence="2">
    <location>
        <begin position="335"/>
        <end position="376"/>
    </location>
</feature>
<dbReference type="OrthoDB" id="10255522at2759"/>
<evidence type="ECO:0000256" key="1">
    <source>
        <dbReference type="SAM" id="Coils"/>
    </source>
</evidence>
<evidence type="ECO:0000256" key="2">
    <source>
        <dbReference type="SAM" id="MobiDB-lite"/>
    </source>
</evidence>
<feature type="compositionally biased region" description="Acidic residues" evidence="2">
    <location>
        <begin position="342"/>
        <end position="356"/>
    </location>
</feature>
<dbReference type="GeneID" id="104602684"/>
<feature type="compositionally biased region" description="Low complexity" evidence="2">
    <location>
        <begin position="66"/>
        <end position="96"/>
    </location>
</feature>
<dbReference type="KEGG" id="nnu:104602684"/>
<keyword evidence="3" id="KW-1185">Reference proteome</keyword>
<name>A0A1U8APF8_NELNU</name>
<dbReference type="AlphaFoldDB" id="A0A1U8APF8"/>
<feature type="region of interest" description="Disordered" evidence="2">
    <location>
        <begin position="1"/>
        <end position="96"/>
    </location>
</feature>
<keyword evidence="1" id="KW-0175">Coiled coil</keyword>
<feature type="compositionally biased region" description="Basic and acidic residues" evidence="2">
    <location>
        <begin position="1"/>
        <end position="10"/>
    </location>
</feature>
<dbReference type="RefSeq" id="XP_010264766.1">
    <property type="nucleotide sequence ID" value="XM_010266464.1"/>
</dbReference>
<dbReference type="InParanoid" id="A0A1U8APF8"/>
<protein>
    <submittedName>
        <fullName evidence="4">Uncharacterized protein LOC104602684</fullName>
    </submittedName>
</protein>
<organism evidence="3 4">
    <name type="scientific">Nelumbo nucifera</name>
    <name type="common">Sacred lotus</name>
    <dbReference type="NCBI Taxonomy" id="4432"/>
    <lineage>
        <taxon>Eukaryota</taxon>
        <taxon>Viridiplantae</taxon>
        <taxon>Streptophyta</taxon>
        <taxon>Embryophyta</taxon>
        <taxon>Tracheophyta</taxon>
        <taxon>Spermatophyta</taxon>
        <taxon>Magnoliopsida</taxon>
        <taxon>Proteales</taxon>
        <taxon>Nelumbonaceae</taxon>
        <taxon>Nelumbo</taxon>
    </lineage>
</organism>
<feature type="coiled-coil region" evidence="1">
    <location>
        <begin position="184"/>
        <end position="274"/>
    </location>
</feature>
<feature type="compositionally biased region" description="Low complexity" evidence="2">
    <location>
        <begin position="28"/>
        <end position="40"/>
    </location>
</feature>
<evidence type="ECO:0000313" key="4">
    <source>
        <dbReference type="RefSeq" id="XP_010264766.1"/>
    </source>
</evidence>
<feature type="compositionally biased region" description="Basic residues" evidence="2">
    <location>
        <begin position="13"/>
        <end position="23"/>
    </location>
</feature>
<reference evidence="4" key="1">
    <citation type="submission" date="2025-08" db="UniProtKB">
        <authorList>
            <consortium name="RefSeq"/>
        </authorList>
    </citation>
    <scope>IDENTIFICATION</scope>
</reference>
<feature type="compositionally biased region" description="Basic and acidic residues" evidence="2">
    <location>
        <begin position="367"/>
        <end position="376"/>
    </location>
</feature>
<dbReference type="Gene3D" id="1.10.287.1490">
    <property type="match status" value="1"/>
</dbReference>
<evidence type="ECO:0000313" key="3">
    <source>
        <dbReference type="Proteomes" id="UP000189703"/>
    </source>
</evidence>
<dbReference type="Proteomes" id="UP000189703">
    <property type="component" value="Unplaced"/>
</dbReference>
<gene>
    <name evidence="4" type="primary">LOC104602684</name>
</gene>
<proteinExistence type="predicted"/>
<accession>A0A1U8APF8</accession>
<sequence length="376" mass="41180">MEAEKIDGQRLFRQMKRKKRVAKKACIESPQASAEAQPSQAPVPKPELPGVQPIIDLEEDVAPQGPKTAAEPTTKPAETAARGATKAAPKARPTRATAGACSIGAAAEASKESAHAAEMMASSSESQGVKVNSVVRALTFQSDRHLKRALEAEKSSRAAHTELRAARGQIHRLQNDASAHKSFIEVLLAEKSGLARDKDRLRAEVNGFNVIQEALRLEVDSLKADRDSLKADRDGLEADWDSLKLEVQGLKEAKGKLEREVEYLRADLKEKTEIFEDALKETKVRAVIDYVQSSRFDEVMTEAYRKGFKLSRWLIRHLYPGLDTSAITTSRITDDIVRQSADDPDSEDEGANDEVEATGPVTAPEEVPGKDNEPPK</sequence>